<feature type="transmembrane region" description="Helical" evidence="1">
    <location>
        <begin position="12"/>
        <end position="35"/>
    </location>
</feature>
<feature type="transmembrane region" description="Helical" evidence="1">
    <location>
        <begin position="272"/>
        <end position="292"/>
    </location>
</feature>
<keyword evidence="1" id="KW-0812">Transmembrane</keyword>
<dbReference type="EMBL" id="PDCK01000042">
    <property type="protein sequence ID" value="PRQ40972.1"/>
    <property type="molecule type" value="Genomic_DNA"/>
</dbReference>
<dbReference type="GO" id="GO:0016020">
    <property type="term" value="C:membrane"/>
    <property type="evidence" value="ECO:0007669"/>
    <property type="project" value="TreeGrafter"/>
</dbReference>
<evidence type="ECO:0000313" key="2">
    <source>
        <dbReference type="EMBL" id="PRQ40972.1"/>
    </source>
</evidence>
<evidence type="ECO:0008006" key="4">
    <source>
        <dbReference type="Google" id="ProtNLM"/>
    </source>
</evidence>
<dbReference type="PANTHER" id="PTHR12242:SF10">
    <property type="entry name" value="TRANSMEMBRANE PROTEIN"/>
    <property type="match status" value="1"/>
</dbReference>
<sequence>MTTDTTVLRYWWNWRFLISAIFILSSMVLAAVLIWKYEGCKKSRRGRRENQRETVGSLFEGEAWRTSFKLIHPTWLLAYRVVAFVLLLSLIVTNFVLDGAGILYFYTQWTFCLVTIYFGLGSSLSIYGCYKYRNRVGEDAADRVRHEERGSTYVAPTLGKNADTYNSSKSFTDKECPSHKGAGLIVYIFQVIYQMCGGAVVLTDVVFWLILYPFLTSKDYKLDFMMASMHSFNLVFLLGETTLNSLMMASMHSFNLVFLLGETTLNSLRFPLFRISYFVLWTGVFVIFQWIIHACKNMWWPYPFLDLSSSYAPLWYLGVGVMHIPCYGIFALIIWMKQLWFSRSLPESFQGER</sequence>
<keyword evidence="3" id="KW-1185">Reference proteome</keyword>
<keyword evidence="1" id="KW-0472">Membrane</keyword>
<feature type="transmembrane region" description="Helical" evidence="1">
    <location>
        <begin position="234"/>
        <end position="260"/>
    </location>
</feature>
<accession>A0A2P6R3F3</accession>
<reference evidence="2 3" key="1">
    <citation type="journal article" date="2018" name="Nat. Genet.">
        <title>The Rosa genome provides new insights in the design of modern roses.</title>
        <authorList>
            <person name="Bendahmane M."/>
        </authorList>
    </citation>
    <scope>NUCLEOTIDE SEQUENCE [LARGE SCALE GENOMIC DNA]</scope>
    <source>
        <strain evidence="3">cv. Old Blush</strain>
    </source>
</reference>
<gene>
    <name evidence="2" type="ORF">RchiOBHm_Chr4g0441931</name>
</gene>
<comment type="caution">
    <text evidence="2">The sequence shown here is derived from an EMBL/GenBank/DDBJ whole genome shotgun (WGS) entry which is preliminary data.</text>
</comment>
<feature type="transmembrane region" description="Helical" evidence="1">
    <location>
        <begin position="77"/>
        <end position="97"/>
    </location>
</feature>
<name>A0A2P6R3F3_ROSCH</name>
<protein>
    <recommendedName>
        <fullName evidence="4">Transmembrane protein</fullName>
    </recommendedName>
</protein>
<dbReference type="PANTHER" id="PTHR12242">
    <property type="entry name" value="OS02G0130600 PROTEIN-RELATED"/>
    <property type="match status" value="1"/>
</dbReference>
<organism evidence="2 3">
    <name type="scientific">Rosa chinensis</name>
    <name type="common">China rose</name>
    <dbReference type="NCBI Taxonomy" id="74649"/>
    <lineage>
        <taxon>Eukaryota</taxon>
        <taxon>Viridiplantae</taxon>
        <taxon>Streptophyta</taxon>
        <taxon>Embryophyta</taxon>
        <taxon>Tracheophyta</taxon>
        <taxon>Spermatophyta</taxon>
        <taxon>Magnoliopsida</taxon>
        <taxon>eudicotyledons</taxon>
        <taxon>Gunneridae</taxon>
        <taxon>Pentapetalae</taxon>
        <taxon>rosids</taxon>
        <taxon>fabids</taxon>
        <taxon>Rosales</taxon>
        <taxon>Rosaceae</taxon>
        <taxon>Rosoideae</taxon>
        <taxon>Rosoideae incertae sedis</taxon>
        <taxon>Rosa</taxon>
    </lineage>
</organism>
<keyword evidence="1" id="KW-1133">Transmembrane helix</keyword>
<dbReference type="AlphaFoldDB" id="A0A2P6R3F3"/>
<feature type="transmembrane region" description="Helical" evidence="1">
    <location>
        <begin position="184"/>
        <end position="214"/>
    </location>
</feature>
<evidence type="ECO:0000313" key="3">
    <source>
        <dbReference type="Proteomes" id="UP000238479"/>
    </source>
</evidence>
<proteinExistence type="predicted"/>
<dbReference type="OrthoDB" id="419711at2759"/>
<dbReference type="OMA" id="RNTAGVW"/>
<feature type="transmembrane region" description="Helical" evidence="1">
    <location>
        <begin position="312"/>
        <end position="335"/>
    </location>
</feature>
<dbReference type="Proteomes" id="UP000238479">
    <property type="component" value="Chromosome 4"/>
</dbReference>
<evidence type="ECO:0000256" key="1">
    <source>
        <dbReference type="SAM" id="Phobius"/>
    </source>
</evidence>
<dbReference type="Gramene" id="PRQ40972">
    <property type="protein sequence ID" value="PRQ40972"/>
    <property type="gene ID" value="RchiOBHm_Chr4g0441931"/>
</dbReference>
<feature type="transmembrane region" description="Helical" evidence="1">
    <location>
        <begin position="103"/>
        <end position="127"/>
    </location>
</feature>